<dbReference type="AlphaFoldDB" id="A0AAC9LNK0"/>
<dbReference type="CDD" id="cd07067">
    <property type="entry name" value="HP_PGM_like"/>
    <property type="match status" value="1"/>
</dbReference>
<dbReference type="RefSeq" id="WP_076732779.1">
    <property type="nucleotide sequence ID" value="NZ_CP019352.1"/>
</dbReference>
<name>A0AAC9LNK0_9FLAO</name>
<dbReference type="Gene3D" id="3.40.50.1240">
    <property type="entry name" value="Phosphoglycerate mutase-like"/>
    <property type="match status" value="1"/>
</dbReference>
<dbReference type="Proteomes" id="UP000187506">
    <property type="component" value="Chromosome"/>
</dbReference>
<sequence length="169" mass="19547">MRINTINRQKTLYLIRHAKSCWNNNLEDFNRPIKKRGINDANLVSNHLNSVKIEPEIIFCSAAERTKLTSEIFIKNLGLANVKIEYSKQLYDFSGESLLQFIESINDSFGKVMIFGHNYALTNFVNNYGDIKVENVTTSGFVKINFEIDSWKNLNRGKTEKIVFPKHLK</sequence>
<keyword evidence="3" id="KW-1185">Reference proteome</keyword>
<feature type="binding site" evidence="1">
    <location>
        <begin position="16"/>
        <end position="23"/>
    </location>
    <ligand>
        <name>substrate</name>
    </ligand>
</feature>
<dbReference type="InterPro" id="IPR029033">
    <property type="entry name" value="His_PPase_superfam"/>
</dbReference>
<proteinExistence type="predicted"/>
<evidence type="ECO:0000313" key="2">
    <source>
        <dbReference type="EMBL" id="APX99971.1"/>
    </source>
</evidence>
<reference evidence="2 3" key="1">
    <citation type="submission" date="2017-01" db="EMBL/GenBank/DDBJ databases">
        <title>Complete genome of Lacinutrix venerupis DOK2-8 isolated from seawater in Dokdo.</title>
        <authorList>
            <person name="Chi W.-J."/>
            <person name="Kim J.H."/>
        </authorList>
    </citation>
    <scope>NUCLEOTIDE SEQUENCE [LARGE SCALE GENOMIC DNA]</scope>
    <source>
        <strain evidence="2 3">DOK2-8</strain>
    </source>
</reference>
<dbReference type="PANTHER" id="PTHR47623:SF1">
    <property type="entry name" value="OS09G0287300 PROTEIN"/>
    <property type="match status" value="1"/>
</dbReference>
<protein>
    <submittedName>
        <fullName evidence="2">Histidine phosphatase family protein</fullName>
    </submittedName>
</protein>
<dbReference type="PANTHER" id="PTHR47623">
    <property type="entry name" value="OS09G0287300 PROTEIN"/>
    <property type="match status" value="1"/>
</dbReference>
<feature type="binding site" evidence="1">
    <location>
        <position position="65"/>
    </location>
    <ligand>
        <name>substrate</name>
    </ligand>
</feature>
<dbReference type="InterPro" id="IPR013078">
    <property type="entry name" value="His_Pase_superF_clade-1"/>
</dbReference>
<evidence type="ECO:0000256" key="1">
    <source>
        <dbReference type="PIRSR" id="PIRSR613078-2"/>
    </source>
</evidence>
<dbReference type="EMBL" id="CP019352">
    <property type="protein sequence ID" value="APX99971.1"/>
    <property type="molecule type" value="Genomic_DNA"/>
</dbReference>
<dbReference type="Pfam" id="PF00300">
    <property type="entry name" value="His_Phos_1"/>
    <property type="match status" value="1"/>
</dbReference>
<dbReference type="SUPFAM" id="SSF53254">
    <property type="entry name" value="Phosphoglycerate mutase-like"/>
    <property type="match status" value="1"/>
</dbReference>
<evidence type="ECO:0000313" key="3">
    <source>
        <dbReference type="Proteomes" id="UP000187506"/>
    </source>
</evidence>
<gene>
    <name evidence="2" type="ORF">BWR22_06490</name>
</gene>
<organism evidence="2 3">
    <name type="scientific">Lacinutrix venerupis</name>
    <dbReference type="NCBI Taxonomy" id="1486034"/>
    <lineage>
        <taxon>Bacteria</taxon>
        <taxon>Pseudomonadati</taxon>
        <taxon>Bacteroidota</taxon>
        <taxon>Flavobacteriia</taxon>
        <taxon>Flavobacteriales</taxon>
        <taxon>Flavobacteriaceae</taxon>
        <taxon>Lacinutrix</taxon>
    </lineage>
</organism>
<dbReference type="KEGG" id="lvn:BWR22_06490"/>
<accession>A0AAC9LNK0</accession>